<accession>A0ABD6NXA7</accession>
<dbReference type="CDD" id="cd13553">
    <property type="entry name" value="PBP2_NrtA_CpmA_like"/>
    <property type="match status" value="1"/>
</dbReference>
<reference evidence="8 9" key="1">
    <citation type="submission" date="2016-06" db="EMBL/GenBank/DDBJ databases">
        <authorList>
            <person name="Sutton G."/>
            <person name="Brinkac L."/>
            <person name="Sanka R."/>
            <person name="Adams M."/>
            <person name="Lau E."/>
            <person name="Sam S."/>
            <person name="Sreng N."/>
            <person name="Him V."/>
            <person name="Kerleguer A."/>
            <person name="Cheng S."/>
        </authorList>
    </citation>
    <scope>NUCLEOTIDE SEQUENCE [LARGE SCALE GENOMIC DNA]</scope>
    <source>
        <strain evidence="8 9">E2978</strain>
    </source>
</reference>
<dbReference type="PROSITE" id="PS51318">
    <property type="entry name" value="TAT"/>
    <property type="match status" value="1"/>
</dbReference>
<evidence type="ECO:0000256" key="3">
    <source>
        <dbReference type="ARBA" id="ARBA00022475"/>
    </source>
</evidence>
<dbReference type="Pfam" id="PF13379">
    <property type="entry name" value="NMT1_2"/>
    <property type="match status" value="1"/>
</dbReference>
<gene>
    <name evidence="8" type="ORF">A5672_23660</name>
</gene>
<organism evidence="8 9">
    <name type="scientific">Mycobacterium alsense</name>
    <dbReference type="NCBI Taxonomy" id="324058"/>
    <lineage>
        <taxon>Bacteria</taxon>
        <taxon>Bacillati</taxon>
        <taxon>Actinomycetota</taxon>
        <taxon>Actinomycetes</taxon>
        <taxon>Mycobacteriales</taxon>
        <taxon>Mycobacteriaceae</taxon>
        <taxon>Mycobacterium</taxon>
    </lineage>
</organism>
<keyword evidence="5" id="KW-0472">Membrane</keyword>
<dbReference type="RefSeq" id="WP_068212123.1">
    <property type="nucleotide sequence ID" value="NZ_LZIT01000225.1"/>
</dbReference>
<dbReference type="GO" id="GO:0005886">
    <property type="term" value="C:plasma membrane"/>
    <property type="evidence" value="ECO:0007669"/>
    <property type="project" value="UniProtKB-SubCell"/>
</dbReference>
<dbReference type="SUPFAM" id="SSF53850">
    <property type="entry name" value="Periplasmic binding protein-like II"/>
    <property type="match status" value="1"/>
</dbReference>
<comment type="caution">
    <text evidence="8">The sequence shown here is derived from an EMBL/GenBank/DDBJ whole genome shotgun (WGS) entry which is preliminary data.</text>
</comment>
<keyword evidence="2" id="KW-0813">Transport</keyword>
<dbReference type="Gene3D" id="3.40.190.10">
    <property type="entry name" value="Periplasmic binding protein-like II"/>
    <property type="match status" value="2"/>
</dbReference>
<evidence type="ECO:0000256" key="7">
    <source>
        <dbReference type="SAM" id="MobiDB-lite"/>
    </source>
</evidence>
<dbReference type="InterPro" id="IPR044527">
    <property type="entry name" value="NrtA/CpmA_ABC-bd_dom"/>
</dbReference>
<dbReference type="Proteomes" id="UP000092086">
    <property type="component" value="Unassembled WGS sequence"/>
</dbReference>
<keyword evidence="4" id="KW-0997">Cell inner membrane</keyword>
<proteinExistence type="inferred from homology"/>
<dbReference type="AlphaFoldDB" id="A0ABD6NXA7"/>
<evidence type="ECO:0000256" key="4">
    <source>
        <dbReference type="ARBA" id="ARBA00022519"/>
    </source>
</evidence>
<evidence type="ECO:0000313" key="9">
    <source>
        <dbReference type="Proteomes" id="UP000092086"/>
    </source>
</evidence>
<evidence type="ECO:0000256" key="6">
    <source>
        <dbReference type="ARBA" id="ARBA00024031"/>
    </source>
</evidence>
<evidence type="ECO:0000256" key="2">
    <source>
        <dbReference type="ARBA" id="ARBA00022448"/>
    </source>
</evidence>
<keyword evidence="3" id="KW-1003">Cell membrane</keyword>
<name>A0ABD6NXA7_9MYCO</name>
<comment type="similarity">
    <text evidence="6">Belongs to the CmpA/NrtA family.</text>
</comment>
<sequence length="390" mass="42294">MSGPPVSRRRLIAGAVGLAGAGGLLGIADLARAAAVDSANATGRLRVGYLPITDAAPLLIAHADGLYPRGVVGPAKPVLFRSWASLAEAFISRQIDVAHLLMPMALQLRYGLGSGVRVLGWNHTNGSALTVAPHIVDLADLAGTQVAIPFWWSIHNVVLQEMLRAHGLRPVLRRSASRADRTVELIVMSPSDMVPALANRSIGGYVVADPFNAAAQLKKIGRIHTFLGDVWRDHACCVLITRDDVIEGRPEAVQSLTDAVVAAQLRIDANRRTAAAALTGGKYLPQPEPAVRLALTYPTPPYRYAHPEWAPQRVGYQPFPFPSFTQRLVEAMNETVVDGDRRFLRRLDPARVHDELVDDAFVRKSLERQGGPRTFGLSAEPTRTEQVQPL</sequence>
<dbReference type="PANTHER" id="PTHR30024:SF43">
    <property type="entry name" value="BLL4572 PROTEIN"/>
    <property type="match status" value="1"/>
</dbReference>
<evidence type="ECO:0000256" key="5">
    <source>
        <dbReference type="ARBA" id="ARBA00023136"/>
    </source>
</evidence>
<dbReference type="PANTHER" id="PTHR30024">
    <property type="entry name" value="ALIPHATIC SULFONATES-BINDING PROTEIN-RELATED"/>
    <property type="match status" value="1"/>
</dbReference>
<feature type="region of interest" description="Disordered" evidence="7">
    <location>
        <begin position="370"/>
        <end position="390"/>
    </location>
</feature>
<protein>
    <submittedName>
        <fullName evidence="8">ABC transporter substrate-binding protein</fullName>
    </submittedName>
</protein>
<evidence type="ECO:0000313" key="8">
    <source>
        <dbReference type="EMBL" id="OBG33893.1"/>
    </source>
</evidence>
<dbReference type="InterPro" id="IPR006311">
    <property type="entry name" value="TAT_signal"/>
</dbReference>
<evidence type="ECO:0000256" key="1">
    <source>
        <dbReference type="ARBA" id="ARBA00004533"/>
    </source>
</evidence>
<dbReference type="EMBL" id="LZIT01000225">
    <property type="protein sequence ID" value="OBG33893.1"/>
    <property type="molecule type" value="Genomic_DNA"/>
</dbReference>
<comment type="subcellular location">
    <subcellularLocation>
        <location evidence="1">Cell inner membrane</location>
    </subcellularLocation>
</comment>